<accession>A0A803R1F8</accession>
<accession>A0A803R1F9</accession>
<dbReference type="EnsemblPlants" id="novel_model_3938_5bd9a17a.2.5bd9b139">
    <property type="protein sequence ID" value="cds.novel_model_3938_5bd9a17a.2.5bd9b139"/>
    <property type="gene ID" value="novel_gene_2126_5bd9a17a"/>
</dbReference>
<protein>
    <submittedName>
        <fullName evidence="2">Uncharacterized protein</fullName>
    </submittedName>
</protein>
<dbReference type="Gramene" id="novel_model_3940_5bd9a17a.3.5bd9b139">
    <property type="protein sequence ID" value="cds.novel_model_3940_5bd9a17a.3.5bd9b139"/>
    <property type="gene ID" value="novel_gene_2126_5bd9a17a"/>
</dbReference>
<dbReference type="Gramene" id="novel_model_3941_5bd9a17a.5.5bd9b139">
    <property type="protein sequence ID" value="cds.novel_model_3941_5bd9a17a.5.5bd9b139"/>
    <property type="gene ID" value="novel_gene_2126_5bd9a17a"/>
</dbReference>
<sequence length="73" mass="8905">MVISFIFSYVLTVFYLYSVFNLPCYFFVPCYLMPYIYFHILYSVLQILFYENCTESFNVLDFKDLAILKNWCN</sequence>
<name>A0A803R1F6_CANSA</name>
<dbReference type="Proteomes" id="UP000596661">
    <property type="component" value="Chromosome 3"/>
</dbReference>
<feature type="transmembrane region" description="Helical" evidence="1">
    <location>
        <begin position="6"/>
        <end position="28"/>
    </location>
</feature>
<keyword evidence="1" id="KW-1133">Transmembrane helix</keyword>
<evidence type="ECO:0000313" key="3">
    <source>
        <dbReference type="Proteomes" id="UP000596661"/>
    </source>
</evidence>
<reference evidence="2 3" key="1">
    <citation type="submission" date="2018-11" db="EMBL/GenBank/DDBJ databases">
        <authorList>
            <person name="Grassa J C."/>
        </authorList>
    </citation>
    <scope>NUCLEOTIDE SEQUENCE [LARGE SCALE GENOMIC DNA]</scope>
</reference>
<dbReference type="EnsemblPlants" id="novel_model_3940_5bd9a17a.3.5bd9b139">
    <property type="protein sequence ID" value="cds.novel_model_3940_5bd9a17a.3.5bd9b139"/>
    <property type="gene ID" value="novel_gene_2126_5bd9a17a"/>
</dbReference>
<reference evidence="2" key="2">
    <citation type="submission" date="2021-03" db="UniProtKB">
        <authorList>
            <consortium name="EnsemblPlants"/>
        </authorList>
    </citation>
    <scope>IDENTIFICATION</scope>
</reference>
<accession>A0A803R1G2</accession>
<dbReference type="Gramene" id="novel_model_3938_5bd9a17a.2.5bd9b139">
    <property type="protein sequence ID" value="cds.novel_model_3938_5bd9a17a.2.5bd9b139"/>
    <property type="gene ID" value="novel_gene_2126_5bd9a17a"/>
</dbReference>
<dbReference type="Gramene" id="novel_model_3936_5bd9a17a">
    <property type="protein sequence ID" value="cds.novel_model_3936_5bd9a17a"/>
    <property type="gene ID" value="novel_gene_2126_5bd9a17a"/>
</dbReference>
<keyword evidence="3" id="KW-1185">Reference proteome</keyword>
<dbReference type="Gramene" id="novel_model_3939_5bd9a17a.4.5bd9b139">
    <property type="protein sequence ID" value="cds.novel_model_3939_5bd9a17a.4.5bd9b139"/>
    <property type="gene ID" value="novel_gene_2126_5bd9a17a"/>
</dbReference>
<evidence type="ECO:0000256" key="1">
    <source>
        <dbReference type="SAM" id="Phobius"/>
    </source>
</evidence>
<dbReference type="EnsemblPlants" id="novel_model_3939_5bd9a17a.4.5bd9b139">
    <property type="protein sequence ID" value="cds.novel_model_3939_5bd9a17a.4.5bd9b139"/>
    <property type="gene ID" value="novel_gene_2126_5bd9a17a"/>
</dbReference>
<dbReference type="EnsemblPlants" id="novel_model_3936_5bd9a17a">
    <property type="protein sequence ID" value="cds.novel_model_3936_5bd9a17a"/>
    <property type="gene ID" value="novel_gene_2126_5bd9a17a"/>
</dbReference>
<keyword evidence="1" id="KW-0472">Membrane</keyword>
<accession>A0A803R1F7</accession>
<organism evidence="2 3">
    <name type="scientific">Cannabis sativa</name>
    <name type="common">Hemp</name>
    <name type="synonym">Marijuana</name>
    <dbReference type="NCBI Taxonomy" id="3483"/>
    <lineage>
        <taxon>Eukaryota</taxon>
        <taxon>Viridiplantae</taxon>
        <taxon>Streptophyta</taxon>
        <taxon>Embryophyta</taxon>
        <taxon>Tracheophyta</taxon>
        <taxon>Spermatophyta</taxon>
        <taxon>Magnoliopsida</taxon>
        <taxon>eudicotyledons</taxon>
        <taxon>Gunneridae</taxon>
        <taxon>Pentapetalae</taxon>
        <taxon>rosids</taxon>
        <taxon>fabids</taxon>
        <taxon>Rosales</taxon>
        <taxon>Cannabaceae</taxon>
        <taxon>Cannabis</taxon>
    </lineage>
</organism>
<proteinExistence type="predicted"/>
<accession>A0A803R1F6</accession>
<evidence type="ECO:0000313" key="2">
    <source>
        <dbReference type="EnsemblPlants" id="cds.novel_model_3936_5bd9a17a"/>
    </source>
</evidence>
<dbReference type="EMBL" id="UZAU01000356">
    <property type="status" value="NOT_ANNOTATED_CDS"/>
    <property type="molecule type" value="Genomic_DNA"/>
</dbReference>
<dbReference type="EnsemblPlants" id="novel_model_3937_5bd9a17a.1.5bd9b139">
    <property type="protein sequence ID" value="cds.novel_model_3937_5bd9a17a.1.5bd9b139"/>
    <property type="gene ID" value="novel_gene_2126_5bd9a17a"/>
</dbReference>
<dbReference type="Gramene" id="novel_model_3937_5bd9a17a.1.5bd9b139">
    <property type="protein sequence ID" value="cds.novel_model_3937_5bd9a17a.1.5bd9b139"/>
    <property type="gene ID" value="novel_gene_2126_5bd9a17a"/>
</dbReference>
<dbReference type="EnsemblPlants" id="novel_model_3941_5bd9a17a.5.5bd9b139">
    <property type="protein sequence ID" value="cds.novel_model_3941_5bd9a17a.5.5bd9b139"/>
    <property type="gene ID" value="novel_gene_2126_5bd9a17a"/>
</dbReference>
<accession>A0A803R1G1</accession>
<keyword evidence="1" id="KW-0812">Transmembrane</keyword>
<dbReference type="AlphaFoldDB" id="A0A803R1F6"/>